<dbReference type="InParanoid" id="F6I2L2"/>
<accession>F6I2L2</accession>
<feature type="region of interest" description="Disordered" evidence="1">
    <location>
        <begin position="39"/>
        <end position="71"/>
    </location>
</feature>
<reference evidence="3" key="1">
    <citation type="journal article" date="2007" name="Nature">
        <title>The grapevine genome sequence suggests ancestral hexaploidization in major angiosperm phyla.</title>
        <authorList>
            <consortium name="The French-Italian Public Consortium for Grapevine Genome Characterization."/>
            <person name="Jaillon O."/>
            <person name="Aury J.-M."/>
            <person name="Noel B."/>
            <person name="Policriti A."/>
            <person name="Clepet C."/>
            <person name="Casagrande A."/>
            <person name="Choisne N."/>
            <person name="Aubourg S."/>
            <person name="Vitulo N."/>
            <person name="Jubin C."/>
            <person name="Vezzi A."/>
            <person name="Legeai F."/>
            <person name="Hugueney P."/>
            <person name="Dasilva C."/>
            <person name="Horner D."/>
            <person name="Mica E."/>
            <person name="Jublot D."/>
            <person name="Poulain J."/>
            <person name="Bruyere C."/>
            <person name="Billault A."/>
            <person name="Segurens B."/>
            <person name="Gouyvenoux M."/>
            <person name="Ugarte E."/>
            <person name="Cattonaro F."/>
            <person name="Anthouard V."/>
            <person name="Vico V."/>
            <person name="Del Fabbro C."/>
            <person name="Alaux M."/>
            <person name="Di Gaspero G."/>
            <person name="Dumas V."/>
            <person name="Felice N."/>
            <person name="Paillard S."/>
            <person name="Juman I."/>
            <person name="Moroldo M."/>
            <person name="Scalabrin S."/>
            <person name="Canaguier A."/>
            <person name="Le Clainche I."/>
            <person name="Malacrida G."/>
            <person name="Durand E."/>
            <person name="Pesole G."/>
            <person name="Laucou V."/>
            <person name="Chatelet P."/>
            <person name="Merdinoglu D."/>
            <person name="Delledonne M."/>
            <person name="Pezzotti M."/>
            <person name="Lecharny A."/>
            <person name="Scarpelli C."/>
            <person name="Artiguenave F."/>
            <person name="Pe M.E."/>
            <person name="Valle G."/>
            <person name="Morgante M."/>
            <person name="Caboche M."/>
            <person name="Adam-Blondon A.-F."/>
            <person name="Weissenbach J."/>
            <person name="Quetier F."/>
            <person name="Wincker P."/>
        </authorList>
    </citation>
    <scope>NUCLEOTIDE SEQUENCE [LARGE SCALE GENOMIC DNA]</scope>
    <source>
        <strain evidence="3">cv. Pinot noir / PN40024</strain>
    </source>
</reference>
<dbReference type="EMBL" id="FN596738">
    <property type="protein sequence ID" value="CCB61179.1"/>
    <property type="molecule type" value="Genomic_DNA"/>
</dbReference>
<gene>
    <name evidence="2" type="ordered locus">VIT_16s0013g00420</name>
</gene>
<organism evidence="2 3">
    <name type="scientific">Vitis vinifera</name>
    <name type="common">Grape</name>
    <dbReference type="NCBI Taxonomy" id="29760"/>
    <lineage>
        <taxon>Eukaryota</taxon>
        <taxon>Viridiplantae</taxon>
        <taxon>Streptophyta</taxon>
        <taxon>Embryophyta</taxon>
        <taxon>Tracheophyta</taxon>
        <taxon>Spermatophyta</taxon>
        <taxon>Magnoliopsida</taxon>
        <taxon>eudicotyledons</taxon>
        <taxon>Gunneridae</taxon>
        <taxon>Pentapetalae</taxon>
        <taxon>rosids</taxon>
        <taxon>Vitales</taxon>
        <taxon>Vitaceae</taxon>
        <taxon>Viteae</taxon>
        <taxon>Vitis</taxon>
    </lineage>
</organism>
<evidence type="ECO:0000313" key="3">
    <source>
        <dbReference type="Proteomes" id="UP000009183"/>
    </source>
</evidence>
<evidence type="ECO:0000256" key="1">
    <source>
        <dbReference type="SAM" id="MobiDB-lite"/>
    </source>
</evidence>
<dbReference type="Proteomes" id="UP000009183">
    <property type="component" value="Chromosome 16"/>
</dbReference>
<dbReference type="AlphaFoldDB" id="F6I2L2"/>
<dbReference type="PaxDb" id="29760-VIT_16s0013g00420.t01"/>
<name>F6I2L2_VITVI</name>
<keyword evidence="3" id="KW-1185">Reference proteome</keyword>
<proteinExistence type="predicted"/>
<dbReference type="HOGENOM" id="CLU_2030938_0_0_1"/>
<evidence type="ECO:0000313" key="2">
    <source>
        <dbReference type="EMBL" id="CCB61179.1"/>
    </source>
</evidence>
<protein>
    <submittedName>
        <fullName evidence="2">Uncharacterized protein</fullName>
    </submittedName>
</protein>
<sequence>MHYSPVSIFPPATTYFTVPYSKGMSSSPTTTMGKLLMAHHTSRPARLSPERYLSPPSPPLQKNEKKTTLSSGPKIKEKLLVFEGRKFLKCGVSLEELFKSGISIEKCKECLEPKVEEGELEP</sequence>